<evidence type="ECO:0000256" key="3">
    <source>
        <dbReference type="ARBA" id="ARBA00022840"/>
    </source>
</evidence>
<keyword evidence="3" id="KW-0067">ATP-binding</keyword>
<dbReference type="GO" id="GO:0005524">
    <property type="term" value="F:ATP binding"/>
    <property type="evidence" value="ECO:0007669"/>
    <property type="project" value="UniProtKB-KW"/>
</dbReference>
<evidence type="ECO:0000313" key="5">
    <source>
        <dbReference type="Proteomes" id="UP000244056"/>
    </source>
</evidence>
<dbReference type="EMBL" id="CP020114">
    <property type="protein sequence ID" value="AVZ31205.1"/>
    <property type="molecule type" value="Genomic_DNA"/>
</dbReference>
<dbReference type="GO" id="GO:0004817">
    <property type="term" value="F:cysteine-tRNA ligase activity"/>
    <property type="evidence" value="ECO:0007669"/>
    <property type="project" value="UniProtKB-EC"/>
</dbReference>
<protein>
    <submittedName>
        <fullName evidence="4">Cysteine--tRNA ligase</fullName>
        <ecNumber evidence="4">6.1.1.16</ecNumber>
    </submittedName>
</protein>
<dbReference type="RefSeq" id="WP_006198075.1">
    <property type="nucleotide sequence ID" value="NZ_CAWNZE010000001.1"/>
</dbReference>
<dbReference type="EC" id="6.1.1.16" evidence="4"/>
<evidence type="ECO:0000256" key="2">
    <source>
        <dbReference type="ARBA" id="ARBA00022741"/>
    </source>
</evidence>
<dbReference type="GO" id="GO:0006418">
    <property type="term" value="P:tRNA aminoacylation for protein translation"/>
    <property type="evidence" value="ECO:0007669"/>
    <property type="project" value="InterPro"/>
</dbReference>
<evidence type="ECO:0000256" key="1">
    <source>
        <dbReference type="ARBA" id="ARBA00022598"/>
    </source>
</evidence>
<sequence length="60" mass="6903">MERLYRGFDIITNPVHTSNQQRPKTGKAENFAASDRIRDQLQELGTTLIDQSDGTTRWHS</sequence>
<dbReference type="Proteomes" id="UP000244056">
    <property type="component" value="Chromosome"/>
</dbReference>
<dbReference type="KEGG" id="nsp:BMF81_03673"/>
<dbReference type="SUPFAM" id="SSF47323">
    <property type="entry name" value="Anticodon-binding domain of a subclass of class I aminoacyl-tRNA synthetases"/>
    <property type="match status" value="1"/>
</dbReference>
<dbReference type="Gene3D" id="1.20.120.1910">
    <property type="entry name" value="Cysteine-tRNA ligase, C-terminal anti-codon recognition domain"/>
    <property type="match status" value="1"/>
</dbReference>
<gene>
    <name evidence="4" type="primary">cysS</name>
    <name evidence="4" type="ORF">BMF81_03673</name>
</gene>
<organism evidence="4 5">
    <name type="scientific">Nodularia spumigena UHCC 0039</name>
    <dbReference type="NCBI Taxonomy" id="1914872"/>
    <lineage>
        <taxon>Bacteria</taxon>
        <taxon>Bacillati</taxon>
        <taxon>Cyanobacteriota</taxon>
        <taxon>Cyanophyceae</taxon>
        <taxon>Nostocales</taxon>
        <taxon>Nodulariaceae</taxon>
        <taxon>Nodularia</taxon>
    </lineage>
</organism>
<evidence type="ECO:0000313" key="4">
    <source>
        <dbReference type="EMBL" id="AVZ31205.1"/>
    </source>
</evidence>
<dbReference type="InterPro" id="IPR009080">
    <property type="entry name" value="tRNAsynth_Ia_anticodon-bd"/>
</dbReference>
<name>A0A2S0Q949_NODSP</name>
<accession>A0A2S0Q949</accession>
<dbReference type="GeneID" id="78018915"/>
<proteinExistence type="predicted"/>
<keyword evidence="1 4" id="KW-0436">Ligase</keyword>
<keyword evidence="2" id="KW-0547">Nucleotide-binding</keyword>
<dbReference type="AlphaFoldDB" id="A0A2S0Q949"/>
<reference evidence="4 5" key="1">
    <citation type="submission" date="2017-03" db="EMBL/GenBank/DDBJ databases">
        <title>Comparative genomics of the toxic Baltic Sea cyanobacteria Nodularia spumigena UHCC 0039 and its response on varying salinity.</title>
        <authorList>
            <person name="Teikari J.E."/>
        </authorList>
    </citation>
    <scope>NUCLEOTIDE SEQUENCE [LARGE SCALE GENOMIC DNA]</scope>
    <source>
        <strain evidence="4 5">UHCC 0039</strain>
    </source>
</reference>